<dbReference type="PANTHER" id="PTHR30537">
    <property type="entry name" value="HTH-TYPE TRANSCRIPTIONAL REGULATOR"/>
    <property type="match status" value="1"/>
</dbReference>
<evidence type="ECO:0000313" key="6">
    <source>
        <dbReference type="EMBL" id="SFS48452.1"/>
    </source>
</evidence>
<evidence type="ECO:0000256" key="3">
    <source>
        <dbReference type="ARBA" id="ARBA00023125"/>
    </source>
</evidence>
<keyword evidence="7" id="KW-1185">Reference proteome</keyword>
<evidence type="ECO:0000313" key="7">
    <source>
        <dbReference type="Proteomes" id="UP000199239"/>
    </source>
</evidence>
<dbReference type="GO" id="GO:0003700">
    <property type="term" value="F:DNA-binding transcription factor activity"/>
    <property type="evidence" value="ECO:0007669"/>
    <property type="project" value="InterPro"/>
</dbReference>
<evidence type="ECO:0000256" key="1">
    <source>
        <dbReference type="ARBA" id="ARBA00009437"/>
    </source>
</evidence>
<keyword evidence="3" id="KW-0238">DNA-binding</keyword>
<keyword evidence="2" id="KW-0805">Transcription regulation</keyword>
<name>A0A1I6Q7P4_9RHOB</name>
<accession>A0A1I6Q7P4</accession>
<dbReference type="InterPro" id="IPR005119">
    <property type="entry name" value="LysR_subst-bd"/>
</dbReference>
<reference evidence="7" key="1">
    <citation type="submission" date="2016-10" db="EMBL/GenBank/DDBJ databases">
        <authorList>
            <person name="Varghese N."/>
            <person name="Submissions S."/>
        </authorList>
    </citation>
    <scope>NUCLEOTIDE SEQUENCE [LARGE SCALE GENOMIC DNA]</scope>
    <source>
        <strain evidence="7">DSM 23422</strain>
    </source>
</reference>
<feature type="domain" description="HTH lysR-type" evidence="5">
    <location>
        <begin position="1"/>
        <end position="60"/>
    </location>
</feature>
<evidence type="ECO:0000256" key="4">
    <source>
        <dbReference type="ARBA" id="ARBA00023163"/>
    </source>
</evidence>
<gene>
    <name evidence="6" type="ORF">SAMN04488040_0550</name>
</gene>
<proteinExistence type="inferred from homology"/>
<dbReference type="InterPro" id="IPR036390">
    <property type="entry name" value="WH_DNA-bd_sf"/>
</dbReference>
<dbReference type="InterPro" id="IPR036388">
    <property type="entry name" value="WH-like_DNA-bd_sf"/>
</dbReference>
<dbReference type="GO" id="GO:0006351">
    <property type="term" value="P:DNA-templated transcription"/>
    <property type="evidence" value="ECO:0007669"/>
    <property type="project" value="TreeGrafter"/>
</dbReference>
<dbReference type="AlphaFoldDB" id="A0A1I6Q7P4"/>
<organism evidence="6 7">
    <name type="scientific">Sulfitobacter marinus</name>
    <dbReference type="NCBI Taxonomy" id="394264"/>
    <lineage>
        <taxon>Bacteria</taxon>
        <taxon>Pseudomonadati</taxon>
        <taxon>Pseudomonadota</taxon>
        <taxon>Alphaproteobacteria</taxon>
        <taxon>Rhodobacterales</taxon>
        <taxon>Roseobacteraceae</taxon>
        <taxon>Sulfitobacter</taxon>
    </lineage>
</organism>
<dbReference type="STRING" id="394264.SAMN04488040_0550"/>
<dbReference type="SUPFAM" id="SSF53850">
    <property type="entry name" value="Periplasmic binding protein-like II"/>
    <property type="match status" value="1"/>
</dbReference>
<dbReference type="EMBL" id="FPAJ01000001">
    <property type="protein sequence ID" value="SFS48452.1"/>
    <property type="molecule type" value="Genomic_DNA"/>
</dbReference>
<dbReference type="PANTHER" id="PTHR30537:SF3">
    <property type="entry name" value="TRANSCRIPTIONAL REGULATORY PROTEIN"/>
    <property type="match status" value="1"/>
</dbReference>
<dbReference type="Gene3D" id="3.40.190.290">
    <property type="match status" value="1"/>
</dbReference>
<dbReference type="Proteomes" id="UP000199239">
    <property type="component" value="Unassembled WGS sequence"/>
</dbReference>
<dbReference type="OrthoDB" id="9787460at2"/>
<dbReference type="InterPro" id="IPR058163">
    <property type="entry name" value="LysR-type_TF_proteobact-type"/>
</dbReference>
<dbReference type="InterPro" id="IPR000847">
    <property type="entry name" value="LysR_HTH_N"/>
</dbReference>
<dbReference type="Pfam" id="PF03466">
    <property type="entry name" value="LysR_substrate"/>
    <property type="match status" value="1"/>
</dbReference>
<dbReference type="PROSITE" id="PS50931">
    <property type="entry name" value="HTH_LYSR"/>
    <property type="match status" value="1"/>
</dbReference>
<evidence type="ECO:0000259" key="5">
    <source>
        <dbReference type="PROSITE" id="PS50931"/>
    </source>
</evidence>
<dbReference type="RefSeq" id="WP_093914797.1">
    <property type="nucleotide sequence ID" value="NZ_FPAJ01000001.1"/>
</dbReference>
<evidence type="ECO:0000256" key="2">
    <source>
        <dbReference type="ARBA" id="ARBA00023015"/>
    </source>
</evidence>
<dbReference type="Pfam" id="PF00126">
    <property type="entry name" value="HTH_1"/>
    <property type="match status" value="1"/>
</dbReference>
<protein>
    <submittedName>
        <fullName evidence="6">Transcriptional regulator, LysR family</fullName>
    </submittedName>
</protein>
<dbReference type="SUPFAM" id="SSF46785">
    <property type="entry name" value="Winged helix' DNA-binding domain"/>
    <property type="match status" value="1"/>
</dbReference>
<comment type="similarity">
    <text evidence="1">Belongs to the LysR transcriptional regulatory family.</text>
</comment>
<dbReference type="Gene3D" id="1.10.10.10">
    <property type="entry name" value="Winged helix-like DNA-binding domain superfamily/Winged helix DNA-binding domain"/>
    <property type="match status" value="1"/>
</dbReference>
<keyword evidence="4" id="KW-0804">Transcription</keyword>
<sequence length="298" mass="32769">MLGNWDDLRLFLAVAREQSLSGAGKILRLDPATLGRRMARVEKGLGAVLFVKSPTGYALTEAGVQLLERAEAAEQAMRVATAQVAEPSDRLRGQIRIGAPDGCANYLLPQVCARLIEANPELDIQIVALPRVFNLSRREADMAIGVSAPTAGRLVVQKITDYRLHLAASEAYLNSSAPIRTTADLQDHRLVGYIPDMIFDRELDYLTELGMTRVPLASNSVSVQVNMIRQGGGVGIVHDFCLHATPDVTRVLTSQVALSRAFYLIRHEDDRRNQRLSRFADELAQGIRTEVLKLEANT</sequence>
<dbReference type="GO" id="GO:0043565">
    <property type="term" value="F:sequence-specific DNA binding"/>
    <property type="evidence" value="ECO:0007669"/>
    <property type="project" value="TreeGrafter"/>
</dbReference>